<dbReference type="RefSeq" id="WP_245928777.1">
    <property type="nucleotide sequence ID" value="NZ_PYGA01000008.1"/>
</dbReference>
<dbReference type="AlphaFoldDB" id="A0A2P8DJH3"/>
<keyword evidence="4" id="KW-1185">Reference proteome</keyword>
<dbReference type="InterPro" id="IPR000073">
    <property type="entry name" value="AB_hydrolase_1"/>
</dbReference>
<dbReference type="InterPro" id="IPR029058">
    <property type="entry name" value="AB_hydrolase_fold"/>
</dbReference>
<dbReference type="Pfam" id="PF00561">
    <property type="entry name" value="Abhydrolase_1"/>
    <property type="match status" value="1"/>
</dbReference>
<dbReference type="GO" id="GO:0003824">
    <property type="term" value="F:catalytic activity"/>
    <property type="evidence" value="ECO:0007669"/>
    <property type="project" value="UniProtKB-ARBA"/>
</dbReference>
<proteinExistence type="predicted"/>
<dbReference type="PANTHER" id="PTHR46438:SF11">
    <property type="entry name" value="LIPASE-RELATED"/>
    <property type="match status" value="1"/>
</dbReference>
<accession>A0A2P8DJH3</accession>
<dbReference type="EMBL" id="PYGA01000008">
    <property type="protein sequence ID" value="PSK97370.1"/>
    <property type="molecule type" value="Genomic_DNA"/>
</dbReference>
<sequence length="332" mass="36309">MPESVDDQAEEPREQAAEPPQGEPETGAWPGELMRLAERDVFVRTSDHAGGRAAPHGRNVYLHGLAGSSTNWTELMGLLGEEFPGAAVDLPGFGESPAPADGDYRLDAQAECVVDLISRGGRPVNLVGNSMGGSLAVRIAAEHPELVRTLVLVSPALPDLYPRLVPYQMTSALVPVIGPAVFARMQSRPPEVRVQGTFDATYFDPAAVPMRRVREALRAEQAREALSYANVATLKTLRSLVAEYLRRGPRGLWRQAAEVRCPAMLVYARHDKFIHPRMAVRAARTFSKGHLVLLSKAGHVAMMERPDVLAERIRPFLRDAARLEPGAVHRIT</sequence>
<feature type="domain" description="AB hydrolase-1" evidence="2">
    <location>
        <begin position="60"/>
        <end position="306"/>
    </location>
</feature>
<gene>
    <name evidence="3" type="ORF">CLV63_10888</name>
</gene>
<feature type="region of interest" description="Disordered" evidence="1">
    <location>
        <begin position="1"/>
        <end position="29"/>
    </location>
</feature>
<dbReference type="Proteomes" id="UP000240542">
    <property type="component" value="Unassembled WGS sequence"/>
</dbReference>
<evidence type="ECO:0000259" key="2">
    <source>
        <dbReference type="Pfam" id="PF00561"/>
    </source>
</evidence>
<dbReference type="Gene3D" id="3.40.50.1820">
    <property type="entry name" value="alpha/beta hydrolase"/>
    <property type="match status" value="1"/>
</dbReference>
<evidence type="ECO:0000313" key="4">
    <source>
        <dbReference type="Proteomes" id="UP000240542"/>
    </source>
</evidence>
<dbReference type="PANTHER" id="PTHR46438">
    <property type="entry name" value="ALPHA/BETA-HYDROLASES SUPERFAMILY PROTEIN"/>
    <property type="match status" value="1"/>
</dbReference>
<dbReference type="PRINTS" id="PR00111">
    <property type="entry name" value="ABHYDROLASE"/>
</dbReference>
<name>A0A2P8DJH3_9ACTN</name>
<organism evidence="3 4">
    <name type="scientific">Murinocardiopsis flavida</name>
    <dbReference type="NCBI Taxonomy" id="645275"/>
    <lineage>
        <taxon>Bacteria</taxon>
        <taxon>Bacillati</taxon>
        <taxon>Actinomycetota</taxon>
        <taxon>Actinomycetes</taxon>
        <taxon>Streptosporangiales</taxon>
        <taxon>Nocardiopsidaceae</taxon>
        <taxon>Murinocardiopsis</taxon>
    </lineage>
</organism>
<protein>
    <submittedName>
        <fullName evidence="3">Pimeloyl-ACP methyl ester carboxylesterase</fullName>
    </submittedName>
</protein>
<reference evidence="3 4" key="1">
    <citation type="submission" date="2018-03" db="EMBL/GenBank/DDBJ databases">
        <title>Genomic Encyclopedia of Archaeal and Bacterial Type Strains, Phase II (KMG-II): from individual species to whole genera.</title>
        <authorList>
            <person name="Goeker M."/>
        </authorList>
    </citation>
    <scope>NUCLEOTIDE SEQUENCE [LARGE SCALE GENOMIC DNA]</scope>
    <source>
        <strain evidence="3 4">DSM 45312</strain>
    </source>
</reference>
<evidence type="ECO:0000313" key="3">
    <source>
        <dbReference type="EMBL" id="PSK97370.1"/>
    </source>
</evidence>
<dbReference type="SUPFAM" id="SSF53474">
    <property type="entry name" value="alpha/beta-Hydrolases"/>
    <property type="match status" value="1"/>
</dbReference>
<comment type="caution">
    <text evidence="3">The sequence shown here is derived from an EMBL/GenBank/DDBJ whole genome shotgun (WGS) entry which is preliminary data.</text>
</comment>
<evidence type="ECO:0000256" key="1">
    <source>
        <dbReference type="SAM" id="MobiDB-lite"/>
    </source>
</evidence>